<feature type="region of interest" description="Disordered" evidence="1">
    <location>
        <begin position="92"/>
        <end position="126"/>
    </location>
</feature>
<proteinExistence type="predicted"/>
<protein>
    <submittedName>
        <fullName evidence="2">Phage polarity suppression protein</fullName>
    </submittedName>
</protein>
<keyword evidence="3" id="KW-1185">Reference proteome</keyword>
<accession>A0ABV3UME4</accession>
<evidence type="ECO:0000313" key="2">
    <source>
        <dbReference type="EMBL" id="MEX3174720.1"/>
    </source>
</evidence>
<dbReference type="EMBL" id="JBFQXQ010000004">
    <property type="protein sequence ID" value="MEX3174720.1"/>
    <property type="molecule type" value="Genomic_DNA"/>
</dbReference>
<feature type="compositionally biased region" description="Basic and acidic residues" evidence="1">
    <location>
        <begin position="114"/>
        <end position="126"/>
    </location>
</feature>
<dbReference type="InterPro" id="IPR010006">
    <property type="entry name" value="Phage_P4_Psu"/>
</dbReference>
<reference evidence="2 3" key="1">
    <citation type="submission" date="2024-07" db="EMBL/GenBank/DDBJ databases">
        <title>Genomes of novel Serratia strains from suburban soil.</title>
        <authorList>
            <person name="Markert E.X."/>
            <person name="Severe K."/>
            <person name="Severe L."/>
            <person name="Twing K.I."/>
            <person name="Ward L.M."/>
        </authorList>
    </citation>
    <scope>NUCLEOTIDE SEQUENCE [LARGE SCALE GENOMIC DNA]</scope>
    <source>
        <strain evidence="2 3">3C-UT</strain>
    </source>
</reference>
<dbReference type="RefSeq" id="WP_368454360.1">
    <property type="nucleotide sequence ID" value="NZ_JBFQXQ010000004.1"/>
</dbReference>
<name>A0ABV3UME4_9GAMM</name>
<evidence type="ECO:0000256" key="1">
    <source>
        <dbReference type="SAM" id="MobiDB-lite"/>
    </source>
</evidence>
<dbReference type="Pfam" id="PF07455">
    <property type="entry name" value="Psu"/>
    <property type="match status" value="1"/>
</dbReference>
<organism evidence="2 3">
    <name type="scientific">Serratia quinivorans</name>
    <dbReference type="NCBI Taxonomy" id="137545"/>
    <lineage>
        <taxon>Bacteria</taxon>
        <taxon>Pseudomonadati</taxon>
        <taxon>Pseudomonadota</taxon>
        <taxon>Gammaproteobacteria</taxon>
        <taxon>Enterobacterales</taxon>
        <taxon>Yersiniaceae</taxon>
        <taxon>Serratia</taxon>
    </lineage>
</organism>
<dbReference type="Gene3D" id="1.20.58.1090">
    <property type="entry name" value="Phage polarity suppression protein monomer"/>
    <property type="match status" value="1"/>
</dbReference>
<evidence type="ECO:0000313" key="3">
    <source>
        <dbReference type="Proteomes" id="UP001558101"/>
    </source>
</evidence>
<sequence>MNSRLFTRRVSQGGCCRSEVCYVAAGSSYFGNQSPLLSVHLANKGDIPYAKDDRDILTTIGFRPNRVSRENYRAKYTPEQSEIFLCRLAAQNRKKRPRKRAENTLSDEYGQSLAEDHRNDKTPLSN</sequence>
<gene>
    <name evidence="2" type="ORF">AB4M04_21850</name>
</gene>
<comment type="caution">
    <text evidence="2">The sequence shown here is derived from an EMBL/GenBank/DDBJ whole genome shotgun (WGS) entry which is preliminary data.</text>
</comment>
<dbReference type="Proteomes" id="UP001558101">
    <property type="component" value="Unassembled WGS sequence"/>
</dbReference>